<dbReference type="Proteomes" id="UP000761534">
    <property type="component" value="Unassembled WGS sequence"/>
</dbReference>
<accession>A0A642V4M4</accession>
<gene>
    <name evidence="2" type="ORF">TRICI_003210</name>
</gene>
<evidence type="ECO:0000313" key="3">
    <source>
        <dbReference type="Proteomes" id="UP000761534"/>
    </source>
</evidence>
<keyword evidence="3" id="KW-1185">Reference proteome</keyword>
<feature type="region of interest" description="Disordered" evidence="1">
    <location>
        <begin position="1"/>
        <end position="25"/>
    </location>
</feature>
<evidence type="ECO:0000313" key="2">
    <source>
        <dbReference type="EMBL" id="KAA8913450.1"/>
    </source>
</evidence>
<dbReference type="EMBL" id="SWFS01000227">
    <property type="protein sequence ID" value="KAA8913450.1"/>
    <property type="molecule type" value="Genomic_DNA"/>
</dbReference>
<feature type="compositionally biased region" description="Polar residues" evidence="1">
    <location>
        <begin position="14"/>
        <end position="25"/>
    </location>
</feature>
<protein>
    <submittedName>
        <fullName evidence="2">Uncharacterized protein</fullName>
    </submittedName>
</protein>
<dbReference type="VEuPathDB" id="FungiDB:TRICI_003210"/>
<sequence length="103" mass="11723">MSATTLEGDRNPEDTATSDSLGQQTTVRDMSQHGYETHLLLLLLFHIDSDSLHFSEGLKEQITRAFEKRGDTSSEARDTNYDDVETVDAALEEQEIFFWTLHD</sequence>
<proteinExistence type="predicted"/>
<reference evidence="2" key="1">
    <citation type="journal article" date="2019" name="G3 (Bethesda)">
        <title>Genome Assemblies of Two Rare Opportunistic Yeast Pathogens: Diutina rugosa (syn. Candida rugosa) and Trichomonascus ciferrii (syn. Candida ciferrii).</title>
        <authorList>
            <person name="Mixao V."/>
            <person name="Saus E."/>
            <person name="Hansen A.P."/>
            <person name="Lass-Florl C."/>
            <person name="Gabaldon T."/>
        </authorList>
    </citation>
    <scope>NUCLEOTIDE SEQUENCE</scope>
    <source>
        <strain evidence="2">CBS 4856</strain>
    </source>
</reference>
<evidence type="ECO:0000256" key="1">
    <source>
        <dbReference type="SAM" id="MobiDB-lite"/>
    </source>
</evidence>
<organism evidence="2 3">
    <name type="scientific">Trichomonascus ciferrii</name>
    <dbReference type="NCBI Taxonomy" id="44093"/>
    <lineage>
        <taxon>Eukaryota</taxon>
        <taxon>Fungi</taxon>
        <taxon>Dikarya</taxon>
        <taxon>Ascomycota</taxon>
        <taxon>Saccharomycotina</taxon>
        <taxon>Dipodascomycetes</taxon>
        <taxon>Dipodascales</taxon>
        <taxon>Trichomonascaceae</taxon>
        <taxon>Trichomonascus</taxon>
        <taxon>Trichomonascus ciferrii complex</taxon>
    </lineage>
</organism>
<name>A0A642V4M4_9ASCO</name>
<dbReference type="AlphaFoldDB" id="A0A642V4M4"/>
<comment type="caution">
    <text evidence="2">The sequence shown here is derived from an EMBL/GenBank/DDBJ whole genome shotgun (WGS) entry which is preliminary data.</text>
</comment>